<dbReference type="PROSITE" id="PS50005">
    <property type="entry name" value="TPR"/>
    <property type="match status" value="1"/>
</dbReference>
<feature type="repeat" description="TPR" evidence="3">
    <location>
        <begin position="83"/>
        <end position="116"/>
    </location>
</feature>
<proteinExistence type="predicted"/>
<organism evidence="5 6">
    <name type="scientific">Formosa undariae</name>
    <dbReference type="NCBI Taxonomy" id="1325436"/>
    <lineage>
        <taxon>Bacteria</taxon>
        <taxon>Pseudomonadati</taxon>
        <taxon>Bacteroidota</taxon>
        <taxon>Flavobacteriia</taxon>
        <taxon>Flavobacteriales</taxon>
        <taxon>Flavobacteriaceae</taxon>
        <taxon>Formosa</taxon>
    </lineage>
</organism>
<sequence>MKLILVCCMLLSFCVFSQQDIVAKQYFKNGDFEKALISYKKLHENSPTNTIYIKALADTHIQLKQYTEAELLLKHAIDRMKFPSFYVELGYNFELQDKHQEANENYEKAIESLNENPSYVYSVARQFQEHSLLDLAIRSYEKAMILNDTFDFSMQLSQIYGEQGNIEKMFVNYVDFIEKNPIYINEIKRIFSDFINENPNNENNTILRKTILRKIQQNPELIWNELLSWLFSQQKEFNKAFAQEKAIYNRLPESLNRMSELASIATSEKDFETAASVYNYIIETSQDTDTKLKAHFHLLQFKTDLASEKDYKDIQSDYLKLFETYGSQSQTLKLQIAYGHFLAFNLHEINEAESVLKQSLNQKITDNQIAEVKLELADILVLQEKFNEALIFYTQIQRSLKNSPISQEARFRVAKTSYYKGDFKWAESQLNILKQSTTQLIANDALELKLLISDNKYEDSTQTALKLYAKADLLAYQNKPKEAIVVLDSILQNHNSEPIAEQALYKQAQLFESQKAYDKAEHNYQLLITNHIEGLLADDAYFALAELYNRKLNLPEKAKPLYEHIIFNFADSIYFVESRAQFRILRGDSLNQ</sequence>
<dbReference type="InterPro" id="IPR011990">
    <property type="entry name" value="TPR-like_helical_dom_sf"/>
</dbReference>
<name>A0ABV5F175_9FLAO</name>
<keyword evidence="4" id="KW-0732">Signal</keyword>
<comment type="caution">
    <text evidence="5">The sequence shown here is derived from an EMBL/GenBank/DDBJ whole genome shotgun (WGS) entry which is preliminary data.</text>
</comment>
<dbReference type="InterPro" id="IPR052346">
    <property type="entry name" value="O-mannosyl-transferase_TMTC"/>
</dbReference>
<evidence type="ECO:0000313" key="6">
    <source>
        <dbReference type="Proteomes" id="UP001589605"/>
    </source>
</evidence>
<dbReference type="PANTHER" id="PTHR44227:SF3">
    <property type="entry name" value="PROTEIN O-MANNOSYL-TRANSFERASE TMTC4"/>
    <property type="match status" value="1"/>
</dbReference>
<gene>
    <name evidence="5" type="ORF">ACFFVB_08925</name>
</gene>
<evidence type="ECO:0000256" key="3">
    <source>
        <dbReference type="PROSITE-ProRule" id="PRU00339"/>
    </source>
</evidence>
<feature type="chain" id="PRO_5046358232" evidence="4">
    <location>
        <begin position="18"/>
        <end position="592"/>
    </location>
</feature>
<dbReference type="SUPFAM" id="SSF81901">
    <property type="entry name" value="HCP-like"/>
    <property type="match status" value="1"/>
</dbReference>
<feature type="signal peptide" evidence="4">
    <location>
        <begin position="1"/>
        <end position="17"/>
    </location>
</feature>
<dbReference type="Gene3D" id="1.25.40.10">
    <property type="entry name" value="Tetratricopeptide repeat domain"/>
    <property type="match status" value="3"/>
</dbReference>
<dbReference type="Proteomes" id="UP001589605">
    <property type="component" value="Unassembled WGS sequence"/>
</dbReference>
<dbReference type="EMBL" id="JBHMEZ010000011">
    <property type="protein sequence ID" value="MFB9053201.1"/>
    <property type="molecule type" value="Genomic_DNA"/>
</dbReference>
<reference evidence="5 6" key="1">
    <citation type="submission" date="2024-09" db="EMBL/GenBank/DDBJ databases">
        <authorList>
            <person name="Sun Q."/>
            <person name="Mori K."/>
        </authorList>
    </citation>
    <scope>NUCLEOTIDE SEQUENCE [LARGE SCALE GENOMIC DNA]</scope>
    <source>
        <strain evidence="5 6">CECT 8286</strain>
    </source>
</reference>
<protein>
    <submittedName>
        <fullName evidence="5">Tetratricopeptide repeat protein</fullName>
    </submittedName>
</protein>
<accession>A0ABV5F175</accession>
<keyword evidence="6" id="KW-1185">Reference proteome</keyword>
<evidence type="ECO:0000256" key="1">
    <source>
        <dbReference type="ARBA" id="ARBA00022737"/>
    </source>
</evidence>
<keyword evidence="1" id="KW-0677">Repeat</keyword>
<evidence type="ECO:0000256" key="4">
    <source>
        <dbReference type="SAM" id="SignalP"/>
    </source>
</evidence>
<evidence type="ECO:0000313" key="5">
    <source>
        <dbReference type="EMBL" id="MFB9053201.1"/>
    </source>
</evidence>
<dbReference type="SMART" id="SM00028">
    <property type="entry name" value="TPR"/>
    <property type="match status" value="6"/>
</dbReference>
<dbReference type="RefSeq" id="WP_382382378.1">
    <property type="nucleotide sequence ID" value="NZ_JBHMEZ010000011.1"/>
</dbReference>
<dbReference type="SUPFAM" id="SSF48452">
    <property type="entry name" value="TPR-like"/>
    <property type="match status" value="2"/>
</dbReference>
<keyword evidence="2 3" id="KW-0802">TPR repeat</keyword>
<dbReference type="Pfam" id="PF13432">
    <property type="entry name" value="TPR_16"/>
    <property type="match status" value="1"/>
</dbReference>
<dbReference type="PANTHER" id="PTHR44227">
    <property type="match status" value="1"/>
</dbReference>
<dbReference type="InterPro" id="IPR019734">
    <property type="entry name" value="TPR_rpt"/>
</dbReference>
<evidence type="ECO:0000256" key="2">
    <source>
        <dbReference type="ARBA" id="ARBA00022803"/>
    </source>
</evidence>